<dbReference type="InterPro" id="IPR036061">
    <property type="entry name" value="CheW-like_dom_sf"/>
</dbReference>
<dbReference type="InterPro" id="IPR001789">
    <property type="entry name" value="Sig_transdc_resp-reg_receiver"/>
</dbReference>
<organism evidence="4 5">
    <name type="scientific">Candidatus Propionivibrio aalborgensis</name>
    <dbReference type="NCBI Taxonomy" id="1860101"/>
    <lineage>
        <taxon>Bacteria</taxon>
        <taxon>Pseudomonadati</taxon>
        <taxon>Pseudomonadota</taxon>
        <taxon>Betaproteobacteria</taxon>
        <taxon>Rhodocyclales</taxon>
        <taxon>Rhodocyclaceae</taxon>
        <taxon>Propionivibrio</taxon>
    </lineage>
</organism>
<dbReference type="Gene3D" id="2.30.30.40">
    <property type="entry name" value="SH3 Domains"/>
    <property type="match status" value="1"/>
</dbReference>
<dbReference type="AlphaFoldDB" id="A0A1A8XJJ6"/>
<dbReference type="Pfam" id="PF00072">
    <property type="entry name" value="Response_reg"/>
    <property type="match status" value="1"/>
</dbReference>
<keyword evidence="5" id="KW-1185">Reference proteome</keyword>
<evidence type="ECO:0000259" key="3">
    <source>
        <dbReference type="PROSITE" id="PS50851"/>
    </source>
</evidence>
<dbReference type="PANTHER" id="PTHR47233:SF4">
    <property type="entry name" value="CHEMOTAXIS SIGNAL TRANSDUCTION PROTEIN"/>
    <property type="match status" value="1"/>
</dbReference>
<dbReference type="SUPFAM" id="SSF52172">
    <property type="entry name" value="CheY-like"/>
    <property type="match status" value="1"/>
</dbReference>
<dbReference type="PIRSF" id="PIRSF002867">
    <property type="entry name" value="CheV"/>
    <property type="match status" value="1"/>
</dbReference>
<dbReference type="Pfam" id="PF01584">
    <property type="entry name" value="CheW"/>
    <property type="match status" value="1"/>
</dbReference>
<sequence length="323" mass="35551">MSELLKNIDARTKLAGTNKLEILLFSLGTNSKTGRSETFGINVFKVREVMRTPVITSAPEMPSSVEGMVSLRGALVPVVDLARYAGVATDTPRSIMIVTEYAGHTQGFLVEGVDTILRLDWSQMRVPPEMLVAQMGGLVTAVTELPDGRLVMMMDVEKVLSETTNYDEEIVFRNIKPLDDSSLTVFFADDSVVARRQITRTLEAMKVKYVGAINGLEAWNELEKIATYAESSGQKVTDLVSLVLTDVEMPEMDGYILTKKIKTDPRFIGVPVIMHSSLSGMSNQQLGKSVGVDEYVPKFEAQKLSETLTRRLLGAEPVVQPNT</sequence>
<dbReference type="InterPro" id="IPR024181">
    <property type="entry name" value="Chemotax_regulator_CheV"/>
</dbReference>
<name>A0A1A8XJJ6_9RHOO</name>
<accession>A0A1A8XJJ6</accession>
<reference evidence="4 5" key="1">
    <citation type="submission" date="2016-06" db="EMBL/GenBank/DDBJ databases">
        <authorList>
            <person name="Kjaerup R.B."/>
            <person name="Dalgaard T.S."/>
            <person name="Juul-Madsen H.R."/>
        </authorList>
    </citation>
    <scope>NUCLEOTIDE SEQUENCE [LARGE SCALE GENOMIC DNA]</scope>
    <source>
        <strain evidence="4">2</strain>
    </source>
</reference>
<dbReference type="Gene3D" id="3.40.50.2300">
    <property type="match status" value="1"/>
</dbReference>
<gene>
    <name evidence="4" type="ORF">PROAA_1370011</name>
</gene>
<dbReference type="SMART" id="SM00448">
    <property type="entry name" value="REC"/>
    <property type="match status" value="1"/>
</dbReference>
<dbReference type="SUPFAM" id="SSF50341">
    <property type="entry name" value="CheW-like"/>
    <property type="match status" value="1"/>
</dbReference>
<protein>
    <submittedName>
        <fullName evidence="4">Response regulator receiver modulated CheW protein</fullName>
    </submittedName>
</protein>
<dbReference type="GO" id="GO:0006935">
    <property type="term" value="P:chemotaxis"/>
    <property type="evidence" value="ECO:0007669"/>
    <property type="project" value="InterPro"/>
</dbReference>
<evidence type="ECO:0000313" key="4">
    <source>
        <dbReference type="EMBL" id="SBT04861.1"/>
    </source>
</evidence>
<dbReference type="PANTHER" id="PTHR47233">
    <property type="entry name" value="CHEMOTAXIS PROTEIN CHEV"/>
    <property type="match status" value="1"/>
</dbReference>
<evidence type="ECO:0000256" key="1">
    <source>
        <dbReference type="PROSITE-ProRule" id="PRU00169"/>
    </source>
</evidence>
<dbReference type="EMBL" id="FLQY01000043">
    <property type="protein sequence ID" value="SBT04861.1"/>
    <property type="molecule type" value="Genomic_DNA"/>
</dbReference>
<dbReference type="Gene3D" id="2.40.50.180">
    <property type="entry name" value="CheA-289, Domain 4"/>
    <property type="match status" value="1"/>
</dbReference>
<dbReference type="PROSITE" id="PS50110">
    <property type="entry name" value="RESPONSE_REGULATORY"/>
    <property type="match status" value="1"/>
</dbReference>
<feature type="domain" description="Response regulatory" evidence="2">
    <location>
        <begin position="184"/>
        <end position="313"/>
    </location>
</feature>
<evidence type="ECO:0000259" key="2">
    <source>
        <dbReference type="PROSITE" id="PS50110"/>
    </source>
</evidence>
<proteinExistence type="predicted"/>
<dbReference type="GO" id="GO:0000160">
    <property type="term" value="P:phosphorelay signal transduction system"/>
    <property type="evidence" value="ECO:0007669"/>
    <property type="project" value="InterPro"/>
</dbReference>
<feature type="modified residue" description="4-aspartylphosphate" evidence="1">
    <location>
        <position position="246"/>
    </location>
</feature>
<dbReference type="PROSITE" id="PS50851">
    <property type="entry name" value="CHEW"/>
    <property type="match status" value="1"/>
</dbReference>
<evidence type="ECO:0000313" key="5">
    <source>
        <dbReference type="Proteomes" id="UP000199600"/>
    </source>
</evidence>
<dbReference type="Proteomes" id="UP000199600">
    <property type="component" value="Unassembled WGS sequence"/>
</dbReference>
<feature type="domain" description="CheW-like" evidence="3">
    <location>
        <begin position="19"/>
        <end position="165"/>
    </location>
</feature>
<dbReference type="RefSeq" id="WP_186409962.1">
    <property type="nucleotide sequence ID" value="NZ_FLQY01000043.1"/>
</dbReference>
<dbReference type="InterPro" id="IPR002545">
    <property type="entry name" value="CheW-lke_dom"/>
</dbReference>
<dbReference type="SMART" id="SM00260">
    <property type="entry name" value="CheW"/>
    <property type="match status" value="1"/>
</dbReference>
<dbReference type="InterPro" id="IPR011006">
    <property type="entry name" value="CheY-like_superfamily"/>
</dbReference>
<keyword evidence="1" id="KW-0597">Phosphoprotein</keyword>